<feature type="region of interest" description="Disordered" evidence="9">
    <location>
        <begin position="228"/>
        <end position="249"/>
    </location>
</feature>
<feature type="domain" description="C2H2-type" evidence="11">
    <location>
        <begin position="254"/>
        <end position="284"/>
    </location>
</feature>
<evidence type="ECO:0000256" key="8">
    <source>
        <dbReference type="PROSITE-ProRule" id="PRU00042"/>
    </source>
</evidence>
<dbReference type="AlphaFoldDB" id="A0A9D5HEB5"/>
<keyword evidence="7" id="KW-0539">Nucleus</keyword>
<dbReference type="SMART" id="SM00717">
    <property type="entry name" value="SANT"/>
    <property type="match status" value="2"/>
</dbReference>
<feature type="region of interest" description="Disordered" evidence="9">
    <location>
        <begin position="286"/>
        <end position="305"/>
    </location>
</feature>
<evidence type="ECO:0000256" key="4">
    <source>
        <dbReference type="ARBA" id="ARBA00023015"/>
    </source>
</evidence>
<dbReference type="PROSITE" id="PS50090">
    <property type="entry name" value="MYB_LIKE"/>
    <property type="match status" value="2"/>
</dbReference>
<dbReference type="Pfam" id="PF00249">
    <property type="entry name" value="Myb_DNA-binding"/>
    <property type="match status" value="2"/>
</dbReference>
<dbReference type="CDD" id="cd00167">
    <property type="entry name" value="SANT"/>
    <property type="match status" value="2"/>
</dbReference>
<evidence type="ECO:0000256" key="6">
    <source>
        <dbReference type="ARBA" id="ARBA00023163"/>
    </source>
</evidence>
<keyword evidence="14" id="KW-1185">Reference proteome</keyword>
<name>A0A9D5HEB5_9LILI</name>
<evidence type="ECO:0000256" key="1">
    <source>
        <dbReference type="ARBA" id="ARBA00004123"/>
    </source>
</evidence>
<accession>A0A9D5HEB5</accession>
<reference evidence="13" key="1">
    <citation type="submission" date="2021-03" db="EMBL/GenBank/DDBJ databases">
        <authorList>
            <person name="Li Z."/>
            <person name="Yang C."/>
        </authorList>
    </citation>
    <scope>NUCLEOTIDE SEQUENCE</scope>
    <source>
        <strain evidence="13">Dzin_1.0</strain>
        <tissue evidence="13">Leaf</tissue>
    </source>
</reference>
<proteinExistence type="predicted"/>
<dbReference type="PROSITE" id="PS00028">
    <property type="entry name" value="ZINC_FINGER_C2H2_1"/>
    <property type="match status" value="4"/>
</dbReference>
<keyword evidence="5" id="KW-0238">DNA-binding</keyword>
<evidence type="ECO:0000259" key="10">
    <source>
        <dbReference type="PROSITE" id="PS50090"/>
    </source>
</evidence>
<feature type="compositionally biased region" description="Basic and acidic residues" evidence="9">
    <location>
        <begin position="343"/>
        <end position="358"/>
    </location>
</feature>
<feature type="domain" description="C2H2-type" evidence="11">
    <location>
        <begin position="200"/>
        <end position="230"/>
    </location>
</feature>
<keyword evidence="8" id="KW-0479">Metal-binding</keyword>
<feature type="domain" description="HTH myb-type" evidence="12">
    <location>
        <begin position="462"/>
        <end position="516"/>
    </location>
</feature>
<comment type="subcellular location">
    <subcellularLocation>
        <location evidence="1">Nucleus</location>
    </subcellularLocation>
</comment>
<keyword evidence="2" id="KW-0678">Repressor</keyword>
<dbReference type="SUPFAM" id="SSF46689">
    <property type="entry name" value="Homeodomain-like"/>
    <property type="match status" value="1"/>
</dbReference>
<dbReference type="PANTHER" id="PTHR47994">
    <property type="entry name" value="F14D16.11-RELATED"/>
    <property type="match status" value="1"/>
</dbReference>
<dbReference type="Proteomes" id="UP001085076">
    <property type="component" value="Miscellaneous, Linkage group lg05"/>
</dbReference>
<feature type="compositionally biased region" description="Polar residues" evidence="9">
    <location>
        <begin position="8"/>
        <end position="25"/>
    </location>
</feature>
<keyword evidence="6" id="KW-0804">Transcription</keyword>
<dbReference type="Pfam" id="PF00096">
    <property type="entry name" value="zf-C2H2"/>
    <property type="match status" value="1"/>
</dbReference>
<dbReference type="FunFam" id="1.10.10.60:FF:000157">
    <property type="entry name" value="Myb transcription factor"/>
    <property type="match status" value="1"/>
</dbReference>
<feature type="region of interest" description="Disordered" evidence="9">
    <location>
        <begin position="343"/>
        <end position="369"/>
    </location>
</feature>
<dbReference type="GO" id="GO:0008270">
    <property type="term" value="F:zinc ion binding"/>
    <property type="evidence" value="ECO:0007669"/>
    <property type="project" value="UniProtKB-KW"/>
</dbReference>
<evidence type="ECO:0000256" key="3">
    <source>
        <dbReference type="ARBA" id="ARBA00022737"/>
    </source>
</evidence>
<feature type="domain" description="Myb-like" evidence="10">
    <location>
        <begin position="462"/>
        <end position="512"/>
    </location>
</feature>
<dbReference type="SUPFAM" id="SSF57667">
    <property type="entry name" value="beta-beta-alpha zinc fingers"/>
    <property type="match status" value="2"/>
</dbReference>
<dbReference type="GO" id="GO:0005634">
    <property type="term" value="C:nucleus"/>
    <property type="evidence" value="ECO:0007669"/>
    <property type="project" value="UniProtKB-SubCell"/>
</dbReference>
<evidence type="ECO:0000259" key="12">
    <source>
        <dbReference type="PROSITE" id="PS51294"/>
    </source>
</evidence>
<comment type="caution">
    <text evidence="13">The sequence shown here is derived from an EMBL/GenBank/DDBJ whole genome shotgun (WGS) entry which is preliminary data.</text>
</comment>
<evidence type="ECO:0000256" key="5">
    <source>
        <dbReference type="ARBA" id="ARBA00023125"/>
    </source>
</evidence>
<dbReference type="PROSITE" id="PS51294">
    <property type="entry name" value="HTH_MYB"/>
    <property type="match status" value="2"/>
</dbReference>
<feature type="compositionally biased region" description="Acidic residues" evidence="9">
    <location>
        <begin position="359"/>
        <end position="369"/>
    </location>
</feature>
<protein>
    <submittedName>
        <fullName evidence="13">Uncharacterized protein</fullName>
    </submittedName>
</protein>
<dbReference type="PANTHER" id="PTHR47994:SF5">
    <property type="entry name" value="F14D16.11-RELATED"/>
    <property type="match status" value="1"/>
</dbReference>
<dbReference type="SMART" id="SM00355">
    <property type="entry name" value="ZnF_C2H2"/>
    <property type="match status" value="4"/>
</dbReference>
<dbReference type="InterPro" id="IPR017930">
    <property type="entry name" value="Myb_dom"/>
</dbReference>
<dbReference type="InterPro" id="IPR036236">
    <property type="entry name" value="Znf_C2H2_sf"/>
</dbReference>
<keyword evidence="8" id="KW-0862">Zinc</keyword>
<dbReference type="Gene3D" id="3.30.160.60">
    <property type="entry name" value="Classic Zinc Finger"/>
    <property type="match status" value="4"/>
</dbReference>
<dbReference type="GO" id="GO:0000976">
    <property type="term" value="F:transcription cis-regulatory region binding"/>
    <property type="evidence" value="ECO:0007669"/>
    <property type="project" value="UniProtKB-ARBA"/>
</dbReference>
<gene>
    <name evidence="13" type="ORF">J5N97_021174</name>
</gene>
<keyword evidence="4" id="KW-0805">Transcription regulation</keyword>
<evidence type="ECO:0000313" key="13">
    <source>
        <dbReference type="EMBL" id="KAJ0973215.1"/>
    </source>
</evidence>
<evidence type="ECO:0000256" key="7">
    <source>
        <dbReference type="ARBA" id="ARBA00023242"/>
    </source>
</evidence>
<organism evidence="13 14">
    <name type="scientific">Dioscorea zingiberensis</name>
    <dbReference type="NCBI Taxonomy" id="325984"/>
    <lineage>
        <taxon>Eukaryota</taxon>
        <taxon>Viridiplantae</taxon>
        <taxon>Streptophyta</taxon>
        <taxon>Embryophyta</taxon>
        <taxon>Tracheophyta</taxon>
        <taxon>Spermatophyta</taxon>
        <taxon>Magnoliopsida</taxon>
        <taxon>Liliopsida</taxon>
        <taxon>Dioscoreales</taxon>
        <taxon>Dioscoreaceae</taxon>
        <taxon>Dioscorea</taxon>
    </lineage>
</organism>
<sequence>MAAPIDPSSATSTDHQIKSSSSSSGAPRWVKAWVPQDIKVTGGKCSLLRWIKEDKLEAIMKEQEKEKETETKEPTREILYLCSHEGCGRTFKDPESIRKHAQIHKTGKQCICPHKDCAAVKALSSCFLQFHDLIANLLYFSNIFIFDLQKFSDNSKLERHMYVHTKIKNHICDHEGCGKAFSFQFNLNSHKKTHCDENYHYCPTDGCKKRFTEEYKLTNHINSCHQKNDTKVMRKHQSKDGSAVKKDSSEDYPYSCPHTGCDKAYKHEYKLRLHLENKHQLEGDASNLNADTVKDSSSKKSKKRQLDSTFGTLIRKLVNPRATLDLQTSTEANNKFRIQRKDEDGCKEVEEQKEHEGVVEGEDGYDSEETVDDDRSYVILNYVLENLQQYVDCLSSINRYMGRPPCCEKAHTNKGAWTKEEDQRLISYIRANGEGCWRSLPKAAGLLRCGKSCRLRWINYLRPDLKRGNFTEEEDELIIKLHGLLGNKWSLIAGRLPGRTDNEIKNYWNTHIKRKLIGRGIDPQTHRPLGGEEEKHGIKAKNTTYDNELINLDLSISLPYDDHQPQPPSPNSLDQAAGITSSTPQPVLCLCCHLGFQTSSTSTEGCNCNAIQKQSVLRYYRT</sequence>
<evidence type="ECO:0000313" key="14">
    <source>
        <dbReference type="Proteomes" id="UP001085076"/>
    </source>
</evidence>
<dbReference type="InterPro" id="IPR001005">
    <property type="entry name" value="SANT/Myb"/>
</dbReference>
<dbReference type="InterPro" id="IPR015495">
    <property type="entry name" value="Myb_TF_plants"/>
</dbReference>
<evidence type="ECO:0000259" key="11">
    <source>
        <dbReference type="PROSITE" id="PS50157"/>
    </source>
</evidence>
<feature type="domain" description="Myb-like" evidence="10">
    <location>
        <begin position="409"/>
        <end position="461"/>
    </location>
</feature>
<feature type="domain" description="C2H2-type" evidence="11">
    <location>
        <begin position="80"/>
        <end position="109"/>
    </location>
</feature>
<dbReference type="InterPro" id="IPR009057">
    <property type="entry name" value="Homeodomain-like_sf"/>
</dbReference>
<feature type="domain" description="HTH myb-type" evidence="12">
    <location>
        <begin position="409"/>
        <end position="461"/>
    </location>
</feature>
<dbReference type="Gene3D" id="1.10.10.60">
    <property type="entry name" value="Homeodomain-like"/>
    <property type="match status" value="2"/>
</dbReference>
<dbReference type="FunFam" id="1.10.10.60:FF:000001">
    <property type="entry name" value="MYB-related transcription factor"/>
    <property type="match status" value="1"/>
</dbReference>
<dbReference type="OrthoDB" id="2143914at2759"/>
<dbReference type="EMBL" id="JAGGNH010000005">
    <property type="protein sequence ID" value="KAJ0973215.1"/>
    <property type="molecule type" value="Genomic_DNA"/>
</dbReference>
<keyword evidence="3" id="KW-0677">Repeat</keyword>
<feature type="domain" description="C2H2-type" evidence="11">
    <location>
        <begin position="170"/>
        <end position="199"/>
    </location>
</feature>
<feature type="region of interest" description="Disordered" evidence="9">
    <location>
        <begin position="1"/>
        <end position="27"/>
    </location>
</feature>
<evidence type="ECO:0000256" key="2">
    <source>
        <dbReference type="ARBA" id="ARBA00022491"/>
    </source>
</evidence>
<evidence type="ECO:0000256" key="9">
    <source>
        <dbReference type="SAM" id="MobiDB-lite"/>
    </source>
</evidence>
<keyword evidence="8" id="KW-0863">Zinc-finger</keyword>
<reference evidence="13" key="2">
    <citation type="journal article" date="2022" name="Hortic Res">
        <title>The genome of Dioscorea zingiberensis sheds light on the biosynthesis, origin and evolution of the medicinally important diosgenin saponins.</title>
        <authorList>
            <person name="Li Y."/>
            <person name="Tan C."/>
            <person name="Li Z."/>
            <person name="Guo J."/>
            <person name="Li S."/>
            <person name="Chen X."/>
            <person name="Wang C."/>
            <person name="Dai X."/>
            <person name="Yang H."/>
            <person name="Song W."/>
            <person name="Hou L."/>
            <person name="Xu J."/>
            <person name="Tong Z."/>
            <person name="Xu A."/>
            <person name="Yuan X."/>
            <person name="Wang W."/>
            <person name="Yang Q."/>
            <person name="Chen L."/>
            <person name="Sun Z."/>
            <person name="Wang K."/>
            <person name="Pan B."/>
            <person name="Chen J."/>
            <person name="Bao Y."/>
            <person name="Liu F."/>
            <person name="Qi X."/>
            <person name="Gang D.R."/>
            <person name="Wen J."/>
            <person name="Li J."/>
        </authorList>
    </citation>
    <scope>NUCLEOTIDE SEQUENCE</scope>
    <source>
        <strain evidence="13">Dzin_1.0</strain>
    </source>
</reference>
<dbReference type="InterPro" id="IPR013087">
    <property type="entry name" value="Znf_C2H2_type"/>
</dbReference>
<dbReference type="PROSITE" id="PS50157">
    <property type="entry name" value="ZINC_FINGER_C2H2_2"/>
    <property type="match status" value="4"/>
</dbReference>